<dbReference type="Pfam" id="PF03364">
    <property type="entry name" value="Polyketide_cyc"/>
    <property type="match status" value="1"/>
</dbReference>
<reference evidence="4" key="2">
    <citation type="submission" date="2021-12" db="EMBL/GenBank/DDBJ databases">
        <title>Resequencing data analysis of finger millet.</title>
        <authorList>
            <person name="Hatakeyama M."/>
            <person name="Aluri S."/>
            <person name="Balachadran M.T."/>
            <person name="Sivarajan S.R."/>
            <person name="Poveda L."/>
            <person name="Shimizu-Inatsugi R."/>
            <person name="Schlapbach R."/>
            <person name="Sreeman S.M."/>
            <person name="Shimizu K.K."/>
        </authorList>
    </citation>
    <scope>NUCLEOTIDE SEQUENCE</scope>
</reference>
<feature type="compositionally biased region" description="Gly residues" evidence="2">
    <location>
        <begin position="179"/>
        <end position="190"/>
    </location>
</feature>
<evidence type="ECO:0000313" key="5">
    <source>
        <dbReference type="Proteomes" id="UP001054889"/>
    </source>
</evidence>
<dbReference type="InterPro" id="IPR023393">
    <property type="entry name" value="START-like_dom_sf"/>
</dbReference>
<evidence type="ECO:0000256" key="1">
    <source>
        <dbReference type="ARBA" id="ARBA00004123"/>
    </source>
</evidence>
<keyword evidence="5" id="KW-1185">Reference proteome</keyword>
<sequence length="190" mass="21046">MASSSSSSSSCCFFFSASHDHAFTRRFLTTTRSINLRRIAASPKIRARLVFSVSCAASPLAADDEEKQEHEEEVYGFQMEVSKMEGKRNRRMVRARVDIEAPLEAVWETLTDYEGLADFIPGLSECRLLHKDHRFARLYQVGEQDLALGFKFNAKGTIDCFEGELELMPATGATRRRGGGGGGGGRSHST</sequence>
<dbReference type="SUPFAM" id="SSF55961">
    <property type="entry name" value="Bet v1-like"/>
    <property type="match status" value="1"/>
</dbReference>
<name>A0AAV5E3A2_ELECO</name>
<protein>
    <recommendedName>
        <fullName evidence="3">Coenzyme Q-binding protein COQ10 START domain-containing protein</fullName>
    </recommendedName>
</protein>
<dbReference type="Gene3D" id="3.30.530.20">
    <property type="match status" value="1"/>
</dbReference>
<organism evidence="4 5">
    <name type="scientific">Eleusine coracana subsp. coracana</name>
    <dbReference type="NCBI Taxonomy" id="191504"/>
    <lineage>
        <taxon>Eukaryota</taxon>
        <taxon>Viridiplantae</taxon>
        <taxon>Streptophyta</taxon>
        <taxon>Embryophyta</taxon>
        <taxon>Tracheophyta</taxon>
        <taxon>Spermatophyta</taxon>
        <taxon>Magnoliopsida</taxon>
        <taxon>Liliopsida</taxon>
        <taxon>Poales</taxon>
        <taxon>Poaceae</taxon>
        <taxon>PACMAD clade</taxon>
        <taxon>Chloridoideae</taxon>
        <taxon>Cynodonteae</taxon>
        <taxon>Eleusininae</taxon>
        <taxon>Eleusine</taxon>
    </lineage>
</organism>
<dbReference type="InterPro" id="IPR005031">
    <property type="entry name" value="COQ10_START"/>
</dbReference>
<gene>
    <name evidence="4" type="primary">gb03603</name>
    <name evidence="4" type="ORF">PR202_gb03603</name>
</gene>
<evidence type="ECO:0000259" key="3">
    <source>
        <dbReference type="Pfam" id="PF03364"/>
    </source>
</evidence>
<accession>A0AAV5E3A2</accession>
<dbReference type="AlphaFoldDB" id="A0AAV5E3A2"/>
<evidence type="ECO:0000313" key="4">
    <source>
        <dbReference type="EMBL" id="GJN16600.1"/>
    </source>
</evidence>
<comment type="subcellular location">
    <subcellularLocation>
        <location evidence="1">Nucleus</location>
    </subcellularLocation>
</comment>
<feature type="domain" description="Coenzyme Q-binding protein COQ10 START" evidence="3">
    <location>
        <begin position="99"/>
        <end position="146"/>
    </location>
</feature>
<proteinExistence type="predicted"/>
<dbReference type="Proteomes" id="UP001054889">
    <property type="component" value="Unassembled WGS sequence"/>
</dbReference>
<dbReference type="EMBL" id="BQKI01000073">
    <property type="protein sequence ID" value="GJN16600.1"/>
    <property type="molecule type" value="Genomic_DNA"/>
</dbReference>
<dbReference type="GO" id="GO:0005634">
    <property type="term" value="C:nucleus"/>
    <property type="evidence" value="ECO:0007669"/>
    <property type="project" value="UniProtKB-SubCell"/>
</dbReference>
<dbReference type="PANTHER" id="PTHR34060:SF1">
    <property type="entry name" value="POLYKETIDE CYCLASE _ DEHYDRASE AND LIPID TRANSPORT PROTEIN"/>
    <property type="match status" value="1"/>
</dbReference>
<evidence type="ECO:0000256" key="2">
    <source>
        <dbReference type="SAM" id="MobiDB-lite"/>
    </source>
</evidence>
<comment type="caution">
    <text evidence="4">The sequence shown here is derived from an EMBL/GenBank/DDBJ whole genome shotgun (WGS) entry which is preliminary data.</text>
</comment>
<feature type="region of interest" description="Disordered" evidence="2">
    <location>
        <begin position="171"/>
        <end position="190"/>
    </location>
</feature>
<reference evidence="4" key="1">
    <citation type="journal article" date="2018" name="DNA Res.">
        <title>Multiple hybrid de novo genome assembly of finger millet, an orphan allotetraploid crop.</title>
        <authorList>
            <person name="Hatakeyama M."/>
            <person name="Aluri S."/>
            <person name="Balachadran M.T."/>
            <person name="Sivarajan S.R."/>
            <person name="Patrignani A."/>
            <person name="Gruter S."/>
            <person name="Poveda L."/>
            <person name="Shimizu-Inatsugi R."/>
            <person name="Baeten J."/>
            <person name="Francoijs K.J."/>
            <person name="Nataraja K.N."/>
            <person name="Reddy Y.A.N."/>
            <person name="Phadnis S."/>
            <person name="Ravikumar R.L."/>
            <person name="Schlapbach R."/>
            <person name="Sreeman S.M."/>
            <person name="Shimizu K.K."/>
        </authorList>
    </citation>
    <scope>NUCLEOTIDE SEQUENCE</scope>
</reference>
<dbReference type="PANTHER" id="PTHR34060">
    <property type="entry name" value="POLYKETIDE CYCLASE / DEHYDRASE AND LIPID TRANSPORT PROTEIN"/>
    <property type="match status" value="1"/>
</dbReference>